<dbReference type="Proteomes" id="UP000198481">
    <property type="component" value="Chromosome I"/>
</dbReference>
<evidence type="ECO:0000313" key="3">
    <source>
        <dbReference type="Proteomes" id="UP000198481"/>
    </source>
</evidence>
<name>A0A1H1MAC8_9PSED</name>
<feature type="compositionally biased region" description="Acidic residues" evidence="1">
    <location>
        <begin position="92"/>
        <end position="103"/>
    </location>
</feature>
<protein>
    <submittedName>
        <fullName evidence="2">Uncharacterized protein</fullName>
    </submittedName>
</protein>
<evidence type="ECO:0000313" key="2">
    <source>
        <dbReference type="EMBL" id="SDR83607.1"/>
    </source>
</evidence>
<organism evidence="2 3">
    <name type="scientific">Pseudomonas prosekii</name>
    <dbReference type="NCBI Taxonomy" id="1148509"/>
    <lineage>
        <taxon>Bacteria</taxon>
        <taxon>Pseudomonadati</taxon>
        <taxon>Pseudomonadota</taxon>
        <taxon>Gammaproteobacteria</taxon>
        <taxon>Pseudomonadales</taxon>
        <taxon>Pseudomonadaceae</taxon>
        <taxon>Pseudomonas</taxon>
    </lineage>
</organism>
<sequence>MKDQSQQQDPGGAPIDRNDPAIDPQVPGDGAPGNDQSRDQGVAQNRDQSRDENTAEPESADSEVDQKNVHDDNDNEFSPGFKPEPDRPSPGEDTDADIDTDGG</sequence>
<reference evidence="2 3" key="1">
    <citation type="submission" date="2016-10" db="EMBL/GenBank/DDBJ databases">
        <authorList>
            <person name="de Groot N.N."/>
        </authorList>
    </citation>
    <scope>NUCLEOTIDE SEQUENCE [LARGE SCALE GENOMIC DNA]</scope>
    <source>
        <strain evidence="2 3">LMG 26867</strain>
    </source>
</reference>
<accession>A0A1H1MAC8</accession>
<gene>
    <name evidence="2" type="ORF">SAMN05216222_0114</name>
</gene>
<dbReference type="RefSeq" id="WP_092269351.1">
    <property type="nucleotide sequence ID" value="NZ_LT629762.1"/>
</dbReference>
<feature type="region of interest" description="Disordered" evidence="1">
    <location>
        <begin position="1"/>
        <end position="103"/>
    </location>
</feature>
<dbReference type="AlphaFoldDB" id="A0A1H1MAC8"/>
<dbReference type="EMBL" id="LT629762">
    <property type="protein sequence ID" value="SDR83607.1"/>
    <property type="molecule type" value="Genomic_DNA"/>
</dbReference>
<dbReference type="STRING" id="1148509.SAMN05216222_0114"/>
<proteinExistence type="predicted"/>
<feature type="compositionally biased region" description="Acidic residues" evidence="1">
    <location>
        <begin position="54"/>
        <end position="63"/>
    </location>
</feature>
<evidence type="ECO:0000256" key="1">
    <source>
        <dbReference type="SAM" id="MobiDB-lite"/>
    </source>
</evidence>